<organism evidence="2 3">
    <name type="scientific">Terasakiispira papahanaumokuakeensis</name>
    <dbReference type="NCBI Taxonomy" id="197479"/>
    <lineage>
        <taxon>Bacteria</taxon>
        <taxon>Pseudomonadati</taxon>
        <taxon>Pseudomonadota</taxon>
        <taxon>Gammaproteobacteria</taxon>
        <taxon>Oceanospirillales</taxon>
        <taxon>Terasakiispira</taxon>
    </lineage>
</organism>
<keyword evidence="1" id="KW-0732">Signal</keyword>
<dbReference type="RefSeq" id="WP_068997530.1">
    <property type="nucleotide sequence ID" value="NZ_MDTQ01000001.1"/>
</dbReference>
<evidence type="ECO:0000313" key="2">
    <source>
        <dbReference type="EMBL" id="ODC03133.1"/>
    </source>
</evidence>
<protein>
    <recommendedName>
        <fullName evidence="4">Sel1 repeat family protein</fullName>
    </recommendedName>
</protein>
<dbReference type="SMART" id="SM00671">
    <property type="entry name" value="SEL1"/>
    <property type="match status" value="3"/>
</dbReference>
<proteinExistence type="predicted"/>
<evidence type="ECO:0008006" key="4">
    <source>
        <dbReference type="Google" id="ProtNLM"/>
    </source>
</evidence>
<evidence type="ECO:0000256" key="1">
    <source>
        <dbReference type="SAM" id="SignalP"/>
    </source>
</evidence>
<dbReference type="InterPro" id="IPR011990">
    <property type="entry name" value="TPR-like_helical_dom_sf"/>
</dbReference>
<dbReference type="STRING" id="197479.BFW38_05825"/>
<dbReference type="PANTHER" id="PTHR11102">
    <property type="entry name" value="SEL-1-LIKE PROTEIN"/>
    <property type="match status" value="1"/>
</dbReference>
<dbReference type="PANTHER" id="PTHR11102:SF160">
    <property type="entry name" value="ERAD-ASSOCIATED E3 UBIQUITIN-PROTEIN LIGASE COMPONENT HRD3"/>
    <property type="match status" value="1"/>
</dbReference>
<name>A0A1E2V885_9GAMM</name>
<reference evidence="2 3" key="1">
    <citation type="submission" date="2016-08" db="EMBL/GenBank/DDBJ databases">
        <authorList>
            <person name="Seilhamer J.J."/>
        </authorList>
    </citation>
    <scope>NUCLEOTIDE SEQUENCE [LARGE SCALE GENOMIC DNA]</scope>
    <source>
        <strain evidence="2 3">PH27A</strain>
    </source>
</reference>
<dbReference type="SUPFAM" id="SSF81901">
    <property type="entry name" value="HCP-like"/>
    <property type="match status" value="1"/>
</dbReference>
<dbReference type="EMBL" id="MDTQ01000001">
    <property type="protein sequence ID" value="ODC03133.1"/>
    <property type="molecule type" value="Genomic_DNA"/>
</dbReference>
<keyword evidence="3" id="KW-1185">Reference proteome</keyword>
<evidence type="ECO:0000313" key="3">
    <source>
        <dbReference type="Proteomes" id="UP000094291"/>
    </source>
</evidence>
<sequence>MLKTFLKFELLCVFWLSANTVFAGMEFYGDDDGVIRFSDYLTSDSFYLSDVTLESSNKQLYAAGFCYLHGCSEIGNDVDVSKAVDYIGYAKERGVDDVYFDYAYMYLKGIHYSKNISEGMRFLKKSAEKGDVRSLVTLGNFYSDGFRTITVDREEGFKWYYIAAEKGVKKAMSKVYYYYSDESHPETFDLSKAFYWAKKIEEVHPDDIGRYTFKLGEIYEKGLGTQKNLILATRYYILGGSAGSDDVARLREKMTEEEFQEAVRLANEWQAEHRIRVPRYYQ</sequence>
<dbReference type="Gene3D" id="1.25.40.10">
    <property type="entry name" value="Tetratricopeptide repeat domain"/>
    <property type="match status" value="1"/>
</dbReference>
<comment type="caution">
    <text evidence="2">The sequence shown here is derived from an EMBL/GenBank/DDBJ whole genome shotgun (WGS) entry which is preliminary data.</text>
</comment>
<dbReference type="OrthoDB" id="6120455at2"/>
<accession>A0A1E2V885</accession>
<feature type="signal peptide" evidence="1">
    <location>
        <begin position="1"/>
        <end position="23"/>
    </location>
</feature>
<gene>
    <name evidence="2" type="ORF">BFW38_05825</name>
</gene>
<dbReference type="InterPro" id="IPR006597">
    <property type="entry name" value="Sel1-like"/>
</dbReference>
<feature type="chain" id="PRO_5009119634" description="Sel1 repeat family protein" evidence="1">
    <location>
        <begin position="24"/>
        <end position="282"/>
    </location>
</feature>
<dbReference type="InterPro" id="IPR050767">
    <property type="entry name" value="Sel1_AlgK"/>
</dbReference>
<dbReference type="Pfam" id="PF08238">
    <property type="entry name" value="Sel1"/>
    <property type="match status" value="4"/>
</dbReference>
<dbReference type="Proteomes" id="UP000094291">
    <property type="component" value="Unassembled WGS sequence"/>
</dbReference>
<dbReference type="AlphaFoldDB" id="A0A1E2V885"/>